<dbReference type="AlphaFoldDB" id="A0A4E0QZH3"/>
<sequence>MSSTISITLLLLLATLSTQADELTTTLRLIPEYHQAESRSRQELEARYQKGGFNVLATGVMDTQFDNEVILNELYYDTVIANQEMSFGKKIMSWGVGYGYRPLDVLEQEDRRLLYSPTLEGVPLIAWDYFSEGGSAFTLAYINPLGGQDNDRLDQESLALKYYGLWDNTDIHAVARFSRQNKLETGIGFIHIINENLEWHGSALYQHRYYKRLTSKPFDKGINAILGLSWTHSNGTSLLGEFWFDNAANQQNLLLRLSNDGDSVDTALDWLYTPQDGGWMLTASIKHERNRQKLELGVRTFGGSADSAFRAGLDDFVVYLSWEIAFVLGK</sequence>
<organism evidence="2 3">
    <name type="scientific">Candidatus Thiomargarita nelsonii</name>
    <dbReference type="NCBI Taxonomy" id="1003181"/>
    <lineage>
        <taxon>Bacteria</taxon>
        <taxon>Pseudomonadati</taxon>
        <taxon>Pseudomonadota</taxon>
        <taxon>Gammaproteobacteria</taxon>
        <taxon>Thiotrichales</taxon>
        <taxon>Thiotrichaceae</taxon>
        <taxon>Thiomargarita</taxon>
    </lineage>
</organism>
<dbReference type="EMBL" id="JSZA02000116">
    <property type="protein sequence ID" value="TGO02532.1"/>
    <property type="molecule type" value="Genomic_DNA"/>
</dbReference>
<comment type="caution">
    <text evidence="2">The sequence shown here is derived from an EMBL/GenBank/DDBJ whole genome shotgun (WGS) entry which is preliminary data.</text>
</comment>
<evidence type="ECO:0000313" key="3">
    <source>
        <dbReference type="Proteomes" id="UP000030428"/>
    </source>
</evidence>
<keyword evidence="1" id="KW-0732">Signal</keyword>
<proteinExistence type="predicted"/>
<feature type="signal peptide" evidence="1">
    <location>
        <begin position="1"/>
        <end position="20"/>
    </location>
</feature>
<reference evidence="2 3" key="1">
    <citation type="journal article" date="2016" name="Front. Microbiol.">
        <title>Single-Cell (Meta-)Genomics of a Dimorphic Candidatus Thiomargarita nelsonii Reveals Genomic Plasticity.</title>
        <authorList>
            <person name="Flood B.E."/>
            <person name="Fliss P."/>
            <person name="Jones D.S."/>
            <person name="Dick G.J."/>
            <person name="Jain S."/>
            <person name="Kaster A.K."/>
            <person name="Winkel M."/>
            <person name="Mussmann M."/>
            <person name="Bailey J."/>
        </authorList>
    </citation>
    <scope>NUCLEOTIDE SEQUENCE [LARGE SCALE GENOMIC DNA]</scope>
    <source>
        <strain evidence="2">Hydrate Ridge</strain>
    </source>
</reference>
<gene>
    <name evidence="2" type="ORF">PN36_23610</name>
</gene>
<keyword evidence="3" id="KW-1185">Reference proteome</keyword>
<accession>A0A4E0QZH3</accession>
<dbReference type="Proteomes" id="UP000030428">
    <property type="component" value="Unassembled WGS sequence"/>
</dbReference>
<evidence type="ECO:0000256" key="1">
    <source>
        <dbReference type="SAM" id="SignalP"/>
    </source>
</evidence>
<name>A0A4E0QZH3_9GAMM</name>
<protein>
    <submittedName>
        <fullName evidence="2">Uncharacterized protein</fullName>
    </submittedName>
</protein>
<feature type="chain" id="PRO_5020025894" evidence="1">
    <location>
        <begin position="21"/>
        <end position="330"/>
    </location>
</feature>
<evidence type="ECO:0000313" key="2">
    <source>
        <dbReference type="EMBL" id="TGO02532.1"/>
    </source>
</evidence>